<accession>A0ABM8E7G8</accession>
<dbReference type="InterPro" id="IPR056490">
    <property type="entry name" value="Rcc01698_C"/>
</dbReference>
<dbReference type="Pfam" id="PF13550">
    <property type="entry name" value="Phage-tail_3"/>
    <property type="match status" value="1"/>
</dbReference>
<proteinExistence type="predicted"/>
<protein>
    <recommendedName>
        <fullName evidence="6">Host specificity protein</fullName>
    </recommendedName>
</protein>
<dbReference type="Pfam" id="PF23666">
    <property type="entry name" value="Rcc01698_C"/>
    <property type="match status" value="1"/>
</dbReference>
<dbReference type="InterPro" id="IPR017853">
    <property type="entry name" value="GH"/>
</dbReference>
<evidence type="ECO:0008006" key="6">
    <source>
        <dbReference type="Google" id="ProtNLM"/>
    </source>
</evidence>
<feature type="domain" description="GTA TIM-barrel-like" evidence="1">
    <location>
        <begin position="490"/>
        <end position="788"/>
    </location>
</feature>
<evidence type="ECO:0000259" key="1">
    <source>
        <dbReference type="Pfam" id="PF13547"/>
    </source>
</evidence>
<organism evidence="4 5">
    <name type="scientific">Methylocystis iwaonis</name>
    <dbReference type="NCBI Taxonomy" id="2885079"/>
    <lineage>
        <taxon>Bacteria</taxon>
        <taxon>Pseudomonadati</taxon>
        <taxon>Pseudomonadota</taxon>
        <taxon>Alphaproteobacteria</taxon>
        <taxon>Hyphomicrobiales</taxon>
        <taxon>Methylocystaceae</taxon>
        <taxon>Methylocystis</taxon>
    </lineage>
</organism>
<dbReference type="SUPFAM" id="SSF51445">
    <property type="entry name" value="(Trans)glycosidases"/>
    <property type="match status" value="1"/>
</dbReference>
<dbReference type="InterPro" id="IPR025195">
    <property type="entry name" value="GTA_TIM_dom"/>
</dbReference>
<evidence type="ECO:0000259" key="3">
    <source>
        <dbReference type="Pfam" id="PF23666"/>
    </source>
</evidence>
<dbReference type="Gene3D" id="3.20.20.80">
    <property type="entry name" value="Glycosidases"/>
    <property type="match status" value="1"/>
</dbReference>
<sequence length="1367" mass="145913">MATMLFSAVGGSSLVSSVLGTAAGVGLNYAAGLLGRKKSSAPKVTFGQHVYEVHVTGAQEGAPVRRLWGRARIGGQVIWATNFSEYAQWVPSFTQSAASGKGAPAQSQQLDWTEIWHAQISFAVAFCEGDGGTSLGCVWADGKLLDLTKYTWRFYNGSETQAPDPLIVAAEGAAPAYRGICYLVFENMLLDKFGNRIPQITAEIVRRPKSAAPDDLTRNLRSVCMIPATTEFGYATTVYKASANAGSWSTVNSNAEDSISDFTVSLDALVGINATATLPAGVSATGGNWRSAKGALDAADAVSLVVAWFGDDLRAGDCTIRPKVEVAQKNTDPADWEVAGYTRAGYAWFVAINGVVMRAHYAAPNAFPLPWGVAASVVSQVSPDLMNPNGAGGSVAFTGAAVPAYGGTPSDGSVVEAIKEIKRRGLRCVFYPFIAMDVPPGNGKPDPWGGAEQAAFPWRGRITCHPAPGQPGTVDKTAAAATQIAAFFAQYSAMVTHYASLCVSAGGVDAFIIGSELVGLTQVRSSPGDGTYPAVDALKTLAANVRAIVGPDCKIGYAADWSEYHSHRPSDGTHDVIFNMDPLWSDPNIDFIGIDNYMPLADWRDSGPNADAAGANAAASIYDKSYLARNVEGGEYYDWHYASAADRTAQTRTPIADTAYGEHWAFRQKDMRNWWGNAHHSRPGGVRNAAATSFLPGSKPIWFTEFGCPAVDKGANQPNVFVDSKSSESAYPYFSNGNRDDAIQRAFLESLLAYWRDNAPVSAAGVKMLDTRNMFAWAWDARPFPDFPAQGGTWRDAPNYHLGHWLNGRLDEPPLTWILGDICAAAGTACYDASRIIGPSSLAIGVVADGPTSPRDLLEQISAPLQIDAFESGGCVVFASRAQAKTIAVSLDDLVMESADDVGYSLTRAQETDLPYGLTLTFVDLYKDYDAGSVRELKNVGSSQNLASVNAPLVLDPGYAKALTRALLQQHWLARDTGTLKVPPSFSAVEPGDCIAFDIGEASPLKFRVDRIDRGDFLSLELMGFDPASARFGSASAGADALSKPTKRAFGPPIVEFLDLPLATGTEPQPWAPRVAAFASPWTPVAVYRTVNGSNTLIATVTAPTMMGEIVDGAFYSGPRSIWDYGNSLYVQFYGDAQLLSQTEQQVFDGANVVAVKAPSGDWEIVQFAQAELLATNKYKLSKLLRAQQGTEAGMADPVPIGARVVVLTPATLATLGITVDQLGQALTLRAGPAKDDPGASSYFDYSVTPKGVGLRPFSVSQIKGRRPLGFGDALITWSRRTRYGGDAWDPPDVPLSEQSESYDLEVLDWAGNVLRTVSGLASPTWTYALAEQTTDWGGPQNVYPIRVYQISGQIGRGQPAKANVNL</sequence>
<dbReference type="EMBL" id="AP027142">
    <property type="protein sequence ID" value="BDV33911.1"/>
    <property type="molecule type" value="Genomic_DNA"/>
</dbReference>
<dbReference type="Proteomes" id="UP001317629">
    <property type="component" value="Chromosome"/>
</dbReference>
<gene>
    <name evidence="4" type="ORF">SS37A_14400</name>
</gene>
<evidence type="ECO:0000259" key="2">
    <source>
        <dbReference type="Pfam" id="PF13550"/>
    </source>
</evidence>
<name>A0ABM8E7G8_9HYPH</name>
<feature type="domain" description="Rcc01698-like C-terminal" evidence="3">
    <location>
        <begin position="1112"/>
        <end position="1206"/>
    </location>
</feature>
<dbReference type="Pfam" id="PF13547">
    <property type="entry name" value="GTA_TIM"/>
    <property type="match status" value="1"/>
</dbReference>
<feature type="domain" description="Tip attachment protein J" evidence="2">
    <location>
        <begin position="849"/>
        <end position="1013"/>
    </location>
</feature>
<dbReference type="RefSeq" id="WP_281931463.1">
    <property type="nucleotide sequence ID" value="NZ_AP027142.1"/>
</dbReference>
<keyword evidence="5" id="KW-1185">Reference proteome</keyword>
<dbReference type="InterPro" id="IPR032876">
    <property type="entry name" value="J_dom"/>
</dbReference>
<dbReference type="CDD" id="cd19607">
    <property type="entry name" value="GTA_TIM-barrel-like"/>
    <property type="match status" value="1"/>
</dbReference>
<evidence type="ECO:0000313" key="4">
    <source>
        <dbReference type="EMBL" id="BDV33911.1"/>
    </source>
</evidence>
<reference evidence="4 5" key="1">
    <citation type="journal article" date="2023" name="Int. J. Syst. Evol. Microbiol.">
        <title>Methylocystis iwaonis sp. nov., a type II methane-oxidizing bacterium from surface soil of a rice paddy field in Japan, and emended description of the genus Methylocystis (ex Whittenbury et al. 1970) Bowman et al. 1993.</title>
        <authorList>
            <person name="Kaise H."/>
            <person name="Sawadogo J.B."/>
            <person name="Alam M.S."/>
            <person name="Ueno C."/>
            <person name="Dianou D."/>
            <person name="Shinjo R."/>
            <person name="Asakawa S."/>
        </authorList>
    </citation>
    <scope>NUCLEOTIDE SEQUENCE [LARGE SCALE GENOMIC DNA]</scope>
    <source>
        <strain evidence="4 5">SS37A-Re</strain>
    </source>
</reference>
<evidence type="ECO:0000313" key="5">
    <source>
        <dbReference type="Proteomes" id="UP001317629"/>
    </source>
</evidence>